<evidence type="ECO:0000259" key="5">
    <source>
        <dbReference type="PROSITE" id="PS50932"/>
    </source>
</evidence>
<dbReference type="PROSITE" id="PS50932">
    <property type="entry name" value="HTH_LACI_2"/>
    <property type="match status" value="1"/>
</dbReference>
<dbReference type="SUPFAM" id="SSF47413">
    <property type="entry name" value="lambda repressor-like DNA-binding domains"/>
    <property type="match status" value="1"/>
</dbReference>
<proteinExistence type="predicted"/>
<dbReference type="Gene3D" id="1.10.260.40">
    <property type="entry name" value="lambda repressor-like DNA-binding domains"/>
    <property type="match status" value="1"/>
</dbReference>
<keyword evidence="4" id="KW-0804">Transcription</keyword>
<protein>
    <submittedName>
        <fullName evidence="6">Transcriptional regulator</fullName>
    </submittedName>
</protein>
<feature type="domain" description="HTH lacI-type" evidence="5">
    <location>
        <begin position="34"/>
        <end position="88"/>
    </location>
</feature>
<dbReference type="CDD" id="cd01392">
    <property type="entry name" value="HTH_LacI"/>
    <property type="match status" value="1"/>
</dbReference>
<dbReference type="SMART" id="SM00354">
    <property type="entry name" value="HTH_LACI"/>
    <property type="match status" value="1"/>
</dbReference>
<accession>A0AAU9QA37</accession>
<keyword evidence="2" id="KW-0805">Transcription regulation</keyword>
<dbReference type="GO" id="GO:0000976">
    <property type="term" value="F:transcription cis-regulatory region binding"/>
    <property type="evidence" value="ECO:0007669"/>
    <property type="project" value="TreeGrafter"/>
</dbReference>
<reference evidence="6" key="1">
    <citation type="submission" date="2022-01" db="EMBL/GenBank/DDBJ databases">
        <authorList>
            <person name="Lagorce A."/>
        </authorList>
    </citation>
    <scope>NUCLEOTIDE SEQUENCE</scope>
    <source>
        <strain evidence="6">Th15_F1_D04</strain>
    </source>
</reference>
<sequence length="361" mass="40418">MLISLYDYVPICVNLVTVKLTYESTHMNPAKQTVTSKDVAKLAGVSQSTVSRVFVPGSSVSEKTKQKVFEAAKALNYRPNAFARSLTTNESKLIGLVFPDADYPIHMKTLQLISSELQKQGYSAVLIPWQVDDEDNHSIPNIFQYRVDGVIAASATFNKSLYEECEEFNIPIVQYARVVEGTKSSYVISDNYEAGQQAAQLLHESGVKNAVYLTGEVPTFTNDERQSGFSSEFEDLTGKTPRIIEASYDYASSLDKVRAMLADKNRPEAVFCATDNLAMAVMDIARIECGIRIPQDLKVIGFDNIPQTEWLSYQLTTFRQDFRRLARECVKIIVDQINNKNSSLVKMMVPVKLIERSTTKA</sequence>
<dbReference type="GO" id="GO:0003700">
    <property type="term" value="F:DNA-binding transcription factor activity"/>
    <property type="evidence" value="ECO:0007669"/>
    <property type="project" value="TreeGrafter"/>
</dbReference>
<organism evidence="6 7">
    <name type="scientific">Vibrio owensii</name>
    <dbReference type="NCBI Taxonomy" id="696485"/>
    <lineage>
        <taxon>Bacteria</taxon>
        <taxon>Pseudomonadati</taxon>
        <taxon>Pseudomonadota</taxon>
        <taxon>Gammaproteobacteria</taxon>
        <taxon>Vibrionales</taxon>
        <taxon>Vibrionaceae</taxon>
        <taxon>Vibrio</taxon>
    </lineage>
</organism>
<gene>
    <name evidence="6" type="ORF">THF1D04_50031</name>
</gene>
<dbReference type="PANTHER" id="PTHR30146:SF95">
    <property type="entry name" value="RIBOSE OPERON REPRESSOR"/>
    <property type="match status" value="1"/>
</dbReference>
<dbReference type="InterPro" id="IPR000843">
    <property type="entry name" value="HTH_LacI"/>
</dbReference>
<evidence type="ECO:0000313" key="6">
    <source>
        <dbReference type="EMBL" id="CAH1537469.1"/>
    </source>
</evidence>
<dbReference type="Pfam" id="PF00356">
    <property type="entry name" value="LacI"/>
    <property type="match status" value="1"/>
</dbReference>
<dbReference type="Proteomes" id="UP001295420">
    <property type="component" value="Unassembled WGS sequence"/>
</dbReference>
<dbReference type="Gene3D" id="3.40.50.2300">
    <property type="match status" value="2"/>
</dbReference>
<dbReference type="PANTHER" id="PTHR30146">
    <property type="entry name" value="LACI-RELATED TRANSCRIPTIONAL REPRESSOR"/>
    <property type="match status" value="1"/>
</dbReference>
<dbReference type="InterPro" id="IPR046335">
    <property type="entry name" value="LacI/GalR-like_sensor"/>
</dbReference>
<comment type="caution">
    <text evidence="6">The sequence shown here is derived from an EMBL/GenBank/DDBJ whole genome shotgun (WGS) entry which is preliminary data.</text>
</comment>
<dbReference type="InterPro" id="IPR010982">
    <property type="entry name" value="Lambda_DNA-bd_dom_sf"/>
</dbReference>
<name>A0AAU9QA37_9VIBR</name>
<evidence type="ECO:0000256" key="4">
    <source>
        <dbReference type="ARBA" id="ARBA00023163"/>
    </source>
</evidence>
<dbReference type="Pfam" id="PF13377">
    <property type="entry name" value="Peripla_BP_3"/>
    <property type="match status" value="1"/>
</dbReference>
<dbReference type="CDD" id="cd06278">
    <property type="entry name" value="PBP1_LacI-like"/>
    <property type="match status" value="1"/>
</dbReference>
<dbReference type="FunFam" id="1.10.260.40:FF:000002">
    <property type="entry name" value="HTH-type transcriptional repressor PurR"/>
    <property type="match status" value="1"/>
</dbReference>
<evidence type="ECO:0000256" key="3">
    <source>
        <dbReference type="ARBA" id="ARBA00023125"/>
    </source>
</evidence>
<evidence type="ECO:0000313" key="7">
    <source>
        <dbReference type="Proteomes" id="UP001295420"/>
    </source>
</evidence>
<evidence type="ECO:0000256" key="1">
    <source>
        <dbReference type="ARBA" id="ARBA00022491"/>
    </source>
</evidence>
<dbReference type="InterPro" id="IPR028082">
    <property type="entry name" value="Peripla_BP_I"/>
</dbReference>
<dbReference type="SUPFAM" id="SSF53822">
    <property type="entry name" value="Periplasmic binding protein-like I"/>
    <property type="match status" value="1"/>
</dbReference>
<evidence type="ECO:0000256" key="2">
    <source>
        <dbReference type="ARBA" id="ARBA00023015"/>
    </source>
</evidence>
<keyword evidence="3" id="KW-0238">DNA-binding</keyword>
<dbReference type="AlphaFoldDB" id="A0AAU9QA37"/>
<keyword evidence="1" id="KW-0678">Repressor</keyword>
<dbReference type="EMBL" id="CAKMTQ010000045">
    <property type="protein sequence ID" value="CAH1537469.1"/>
    <property type="molecule type" value="Genomic_DNA"/>
</dbReference>